<reference evidence="8 9" key="1">
    <citation type="submission" date="2020-12" db="EMBL/GenBank/DDBJ databases">
        <title>Oil enriched cultivation method for isolating marine PHA-producing bacteria.</title>
        <authorList>
            <person name="Zheng W."/>
            <person name="Yu S."/>
            <person name="Huang Y."/>
        </authorList>
    </citation>
    <scope>NUCLEOTIDE SEQUENCE [LARGE SCALE GENOMIC DNA]</scope>
    <source>
        <strain evidence="8 9">SN0-2</strain>
    </source>
</reference>
<evidence type="ECO:0000313" key="8">
    <source>
        <dbReference type="EMBL" id="MBN8431544.1"/>
    </source>
</evidence>
<evidence type="ECO:0000256" key="1">
    <source>
        <dbReference type="ARBA" id="ARBA00022630"/>
    </source>
</evidence>
<dbReference type="Pfam" id="PF02525">
    <property type="entry name" value="Flavodoxin_2"/>
    <property type="match status" value="1"/>
</dbReference>
<protein>
    <recommendedName>
        <fullName evidence="6">FMN dependent NADH:quinone oxidoreductase</fullName>
        <ecNumber evidence="6">1.6.5.-</ecNumber>
    </recommendedName>
    <alternativeName>
        <fullName evidence="6">Azo-dye reductase</fullName>
    </alternativeName>
    <alternativeName>
        <fullName evidence="6">FMN-dependent NADH-azo compound oxidoreductase</fullName>
    </alternativeName>
    <alternativeName>
        <fullName evidence="6">FMN-dependent NADH-azoreductase</fullName>
        <ecNumber evidence="6">1.7.1.17</ecNumber>
    </alternativeName>
</protein>
<feature type="domain" description="Flavodoxin-like fold" evidence="7">
    <location>
        <begin position="7"/>
        <end position="199"/>
    </location>
</feature>
<dbReference type="RefSeq" id="WP_207002340.1">
    <property type="nucleotide sequence ID" value="NZ_JAEKJR010000002.1"/>
</dbReference>
<keyword evidence="2 6" id="KW-0288">FMN</keyword>
<evidence type="ECO:0000256" key="2">
    <source>
        <dbReference type="ARBA" id="ARBA00022643"/>
    </source>
</evidence>
<dbReference type="HAMAP" id="MF_01216">
    <property type="entry name" value="Azoreductase_type1"/>
    <property type="match status" value="1"/>
</dbReference>
<accession>A0ABS3E8D0</accession>
<comment type="function">
    <text evidence="6">Quinone reductase that provides resistance to thiol-specific stress caused by electrophilic quinones.</text>
</comment>
<feature type="binding site" evidence="6">
    <location>
        <begin position="100"/>
        <end position="103"/>
    </location>
    <ligand>
        <name>FMN</name>
        <dbReference type="ChEBI" id="CHEBI:58210"/>
    </ligand>
</feature>
<evidence type="ECO:0000256" key="3">
    <source>
        <dbReference type="ARBA" id="ARBA00023002"/>
    </source>
</evidence>
<keyword evidence="1 6" id="KW-0285">Flavoprotein</keyword>
<evidence type="ECO:0000259" key="7">
    <source>
        <dbReference type="Pfam" id="PF02525"/>
    </source>
</evidence>
<comment type="caution">
    <text evidence="6">Lacks conserved residue(s) required for the propagation of feature annotation.</text>
</comment>
<dbReference type="SUPFAM" id="SSF52218">
    <property type="entry name" value="Flavoproteins"/>
    <property type="match status" value="1"/>
</dbReference>
<gene>
    <name evidence="6" type="primary">azoR</name>
    <name evidence="8" type="ORF">JF535_11835</name>
</gene>
<evidence type="ECO:0000256" key="5">
    <source>
        <dbReference type="ARBA" id="ARBA00048542"/>
    </source>
</evidence>
<dbReference type="InterPro" id="IPR003680">
    <property type="entry name" value="Flavodoxin_fold"/>
</dbReference>
<name>A0ABS3E8D0_9GAMM</name>
<dbReference type="EC" id="1.7.1.17" evidence="6"/>
<keyword evidence="9" id="KW-1185">Reference proteome</keyword>
<evidence type="ECO:0000256" key="4">
    <source>
        <dbReference type="ARBA" id="ARBA00023027"/>
    </source>
</evidence>
<comment type="function">
    <text evidence="6">Also exhibits azoreductase activity. Catalyzes the reductive cleavage of the azo bond in aromatic azo compounds to the corresponding amines.</text>
</comment>
<comment type="caution">
    <text evidence="8">The sequence shown here is derived from an EMBL/GenBank/DDBJ whole genome shotgun (WGS) entry which is preliminary data.</text>
</comment>
<dbReference type="Gene3D" id="3.40.50.360">
    <property type="match status" value="1"/>
</dbReference>
<dbReference type="EC" id="1.6.5.-" evidence="6"/>
<comment type="subunit">
    <text evidence="6">Homodimer.</text>
</comment>
<dbReference type="InterPro" id="IPR050104">
    <property type="entry name" value="FMN-dep_NADH:Q_OxRdtase_AzoR1"/>
</dbReference>
<dbReference type="Proteomes" id="UP000664293">
    <property type="component" value="Unassembled WGS sequence"/>
</dbReference>
<comment type="catalytic activity">
    <reaction evidence="5">
        <text>N,N-dimethyl-1,4-phenylenediamine + anthranilate + 2 NAD(+) = 2-(4-dimethylaminophenyl)diazenylbenzoate + 2 NADH + 2 H(+)</text>
        <dbReference type="Rhea" id="RHEA:55872"/>
        <dbReference type="ChEBI" id="CHEBI:15378"/>
        <dbReference type="ChEBI" id="CHEBI:15783"/>
        <dbReference type="ChEBI" id="CHEBI:16567"/>
        <dbReference type="ChEBI" id="CHEBI:57540"/>
        <dbReference type="ChEBI" id="CHEBI:57945"/>
        <dbReference type="ChEBI" id="CHEBI:71579"/>
        <dbReference type="EC" id="1.7.1.17"/>
    </reaction>
    <physiologicalReaction direction="right-to-left" evidence="5">
        <dbReference type="Rhea" id="RHEA:55874"/>
    </physiologicalReaction>
</comment>
<dbReference type="InterPro" id="IPR023048">
    <property type="entry name" value="NADH:quinone_OxRdtase_FMN_depd"/>
</dbReference>
<dbReference type="EMBL" id="JAEKJR010000002">
    <property type="protein sequence ID" value="MBN8431544.1"/>
    <property type="molecule type" value="Genomic_DNA"/>
</dbReference>
<feature type="binding site" evidence="6">
    <location>
        <begin position="144"/>
        <end position="147"/>
    </location>
    <ligand>
        <name>FMN</name>
        <dbReference type="ChEBI" id="CHEBI:58210"/>
    </ligand>
</feature>
<keyword evidence="3 6" id="KW-0560">Oxidoreductase</keyword>
<dbReference type="PANTHER" id="PTHR43741:SF2">
    <property type="entry name" value="FMN-DEPENDENT NADH:QUINONE OXIDOREDUCTASE"/>
    <property type="match status" value="1"/>
</dbReference>
<organism evidence="8 9">
    <name type="scientific">Microbulbifer salipaludis</name>
    <dbReference type="NCBI Taxonomy" id="187980"/>
    <lineage>
        <taxon>Bacteria</taxon>
        <taxon>Pseudomonadati</taxon>
        <taxon>Pseudomonadota</taxon>
        <taxon>Gammaproteobacteria</taxon>
        <taxon>Cellvibrionales</taxon>
        <taxon>Microbulbiferaceae</taxon>
        <taxon>Microbulbifer</taxon>
    </lineage>
</organism>
<sequence length="201" mass="22251">MTNTTRKLLKIQTSLFQNDGQSTQLINQFADRWLTANPGGEVVTRDLAANPVPHLDLARFQAFTSDPAERTPEQQAVVDFSDNLIEEIKAADTLVLGIPMYNFSVPSSLHTYFDHIARAGVTFRYTENGPQGLLTGKRATVIITRGGLYGEDHAQTRFIRQFLGFIGIEEVEFIHAEGLAMGDQSRDAALNTAREQLAQLA</sequence>
<feature type="binding site" evidence="6">
    <location>
        <position position="14"/>
    </location>
    <ligand>
        <name>FMN</name>
        <dbReference type="ChEBI" id="CHEBI:58210"/>
    </ligand>
</feature>
<evidence type="ECO:0000313" key="9">
    <source>
        <dbReference type="Proteomes" id="UP000664293"/>
    </source>
</evidence>
<dbReference type="InterPro" id="IPR029039">
    <property type="entry name" value="Flavoprotein-like_sf"/>
</dbReference>
<comment type="catalytic activity">
    <reaction evidence="6">
        <text>2 a quinone + NADH + H(+) = 2 a 1,4-benzosemiquinone + NAD(+)</text>
        <dbReference type="Rhea" id="RHEA:65952"/>
        <dbReference type="ChEBI" id="CHEBI:15378"/>
        <dbReference type="ChEBI" id="CHEBI:57540"/>
        <dbReference type="ChEBI" id="CHEBI:57945"/>
        <dbReference type="ChEBI" id="CHEBI:132124"/>
        <dbReference type="ChEBI" id="CHEBI:134225"/>
    </reaction>
</comment>
<evidence type="ECO:0000256" key="6">
    <source>
        <dbReference type="HAMAP-Rule" id="MF_01216"/>
    </source>
</evidence>
<comment type="cofactor">
    <cofactor evidence="6">
        <name>FMN</name>
        <dbReference type="ChEBI" id="CHEBI:58210"/>
    </cofactor>
    <text evidence="6">Binds 1 FMN per subunit.</text>
</comment>
<comment type="similarity">
    <text evidence="6">Belongs to the azoreductase type 1 family.</text>
</comment>
<proteinExistence type="inferred from homology"/>
<keyword evidence="4 6" id="KW-0520">NAD</keyword>
<dbReference type="PANTHER" id="PTHR43741">
    <property type="entry name" value="FMN-DEPENDENT NADH-AZOREDUCTASE 1"/>
    <property type="match status" value="1"/>
</dbReference>